<evidence type="ECO:0000313" key="4">
    <source>
        <dbReference type="EMBL" id="WOO80093.1"/>
    </source>
</evidence>
<keyword evidence="2" id="KW-0472">Membrane</keyword>
<feature type="transmembrane region" description="Helical" evidence="2">
    <location>
        <begin position="166"/>
        <end position="186"/>
    </location>
</feature>
<protein>
    <recommendedName>
        <fullName evidence="6">Mid2 domain-containing protein</fullName>
    </recommendedName>
</protein>
<evidence type="ECO:0008006" key="6">
    <source>
        <dbReference type="Google" id="ProtNLM"/>
    </source>
</evidence>
<accession>A0AAF0YAM4</accession>
<gene>
    <name evidence="4" type="ORF">LOC62_03G003604</name>
</gene>
<organism evidence="4 5">
    <name type="scientific">Vanrija pseudolonga</name>
    <dbReference type="NCBI Taxonomy" id="143232"/>
    <lineage>
        <taxon>Eukaryota</taxon>
        <taxon>Fungi</taxon>
        <taxon>Dikarya</taxon>
        <taxon>Basidiomycota</taxon>
        <taxon>Agaricomycotina</taxon>
        <taxon>Tremellomycetes</taxon>
        <taxon>Trichosporonales</taxon>
        <taxon>Trichosporonaceae</taxon>
        <taxon>Vanrija</taxon>
    </lineage>
</organism>
<feature type="chain" id="PRO_5041912719" description="Mid2 domain-containing protein" evidence="3">
    <location>
        <begin position="20"/>
        <end position="350"/>
    </location>
</feature>
<name>A0AAF0YAM4_9TREE</name>
<feature type="compositionally biased region" description="Polar residues" evidence="1">
    <location>
        <begin position="282"/>
        <end position="295"/>
    </location>
</feature>
<keyword evidence="2" id="KW-0812">Transmembrane</keyword>
<keyword evidence="3" id="KW-0732">Signal</keyword>
<feature type="region of interest" description="Disordered" evidence="1">
    <location>
        <begin position="266"/>
        <end position="310"/>
    </location>
</feature>
<evidence type="ECO:0000256" key="3">
    <source>
        <dbReference type="SAM" id="SignalP"/>
    </source>
</evidence>
<keyword evidence="2" id="KW-1133">Transmembrane helix</keyword>
<feature type="signal peptide" evidence="3">
    <location>
        <begin position="1"/>
        <end position="19"/>
    </location>
</feature>
<reference evidence="4" key="1">
    <citation type="submission" date="2023-10" db="EMBL/GenBank/DDBJ databases">
        <authorList>
            <person name="Noh H."/>
        </authorList>
    </citation>
    <scope>NUCLEOTIDE SEQUENCE</scope>
    <source>
        <strain evidence="4">DUCC4014</strain>
    </source>
</reference>
<evidence type="ECO:0000256" key="2">
    <source>
        <dbReference type="SAM" id="Phobius"/>
    </source>
</evidence>
<dbReference type="AlphaFoldDB" id="A0AAF0YAM4"/>
<keyword evidence="5" id="KW-1185">Reference proteome</keyword>
<proteinExistence type="predicted"/>
<dbReference type="Proteomes" id="UP000827549">
    <property type="component" value="Chromosome 3"/>
</dbReference>
<feature type="region of interest" description="Disordered" evidence="1">
    <location>
        <begin position="195"/>
        <end position="233"/>
    </location>
</feature>
<dbReference type="RefSeq" id="XP_062626125.1">
    <property type="nucleotide sequence ID" value="XM_062770141.1"/>
</dbReference>
<dbReference type="GeneID" id="87806846"/>
<evidence type="ECO:0000313" key="5">
    <source>
        <dbReference type="Proteomes" id="UP000827549"/>
    </source>
</evidence>
<evidence type="ECO:0000256" key="1">
    <source>
        <dbReference type="SAM" id="MobiDB-lite"/>
    </source>
</evidence>
<sequence length="350" mass="35678">MIALVVAALVCLLGHSVRAQGLFLSPISNATAGAALTIGWSGGVPPYAVAVLAFDSADLALLDTTDVASGLNATTYDWTVVASGAALQVRLSDAAGGVVSSAVFPVVNATLSTSSSASSGIPTAVSESTSTAQTSAVNNTVPPPLFSTKPDTESHGGMSQRTVNQIIGGVLGGVVLLAILVALIIFHYRHRRPGHPPAMLHDPGEKSPEPGYVKKRRGSEMSNGSSFFSGVEDSPAIRPSVRAASISHPLPLRTGSRAETNSYISQMTHDDGASGSERGPSRNGSDQRPSVTGRENSLDGPRVSIDSFYSNPDGVAAGSLRSVSASISARARPGGSAFNSTSMLGIGIAK</sequence>
<dbReference type="EMBL" id="CP086716">
    <property type="protein sequence ID" value="WOO80093.1"/>
    <property type="molecule type" value="Genomic_DNA"/>
</dbReference>